<dbReference type="Proteomes" id="UP001234297">
    <property type="component" value="Chromosome 1"/>
</dbReference>
<keyword evidence="2" id="KW-1185">Reference proteome</keyword>
<proteinExistence type="predicted"/>
<protein>
    <submittedName>
        <fullName evidence="1">Uncharacterized protein</fullName>
    </submittedName>
</protein>
<evidence type="ECO:0000313" key="2">
    <source>
        <dbReference type="Proteomes" id="UP001234297"/>
    </source>
</evidence>
<gene>
    <name evidence="1" type="ORF">MRB53_002968</name>
</gene>
<accession>A0ACC2MW41</accession>
<sequence>MLQRREKEEEERGLEYMSHNQSRAERSESLSRRHGRSGSYSQQQRSFAGGGGAAPPTSPALSANKSFKKSGTGQGGQSRMGPTTTLSSEANVVVATTRATPNGVHVESQLHDVPVLGAGKQIDSSVPKSSRALPKAPSSQSASAAADTSTPGTPSKGSVLFLK</sequence>
<name>A0ACC2MW41_PERAE</name>
<evidence type="ECO:0000313" key="1">
    <source>
        <dbReference type="EMBL" id="KAJ8649945.1"/>
    </source>
</evidence>
<comment type="caution">
    <text evidence="1">The sequence shown here is derived from an EMBL/GenBank/DDBJ whole genome shotgun (WGS) entry which is preliminary data.</text>
</comment>
<reference evidence="1 2" key="1">
    <citation type="journal article" date="2022" name="Hortic Res">
        <title>A haplotype resolved chromosomal level avocado genome allows analysis of novel avocado genes.</title>
        <authorList>
            <person name="Nath O."/>
            <person name="Fletcher S.J."/>
            <person name="Hayward A."/>
            <person name="Shaw L.M."/>
            <person name="Masouleh A.K."/>
            <person name="Furtado A."/>
            <person name="Henry R.J."/>
            <person name="Mitter N."/>
        </authorList>
    </citation>
    <scope>NUCLEOTIDE SEQUENCE [LARGE SCALE GENOMIC DNA]</scope>
    <source>
        <strain evidence="2">cv. Hass</strain>
    </source>
</reference>
<organism evidence="1 2">
    <name type="scientific">Persea americana</name>
    <name type="common">Avocado</name>
    <dbReference type="NCBI Taxonomy" id="3435"/>
    <lineage>
        <taxon>Eukaryota</taxon>
        <taxon>Viridiplantae</taxon>
        <taxon>Streptophyta</taxon>
        <taxon>Embryophyta</taxon>
        <taxon>Tracheophyta</taxon>
        <taxon>Spermatophyta</taxon>
        <taxon>Magnoliopsida</taxon>
        <taxon>Magnoliidae</taxon>
        <taxon>Laurales</taxon>
        <taxon>Lauraceae</taxon>
        <taxon>Persea</taxon>
    </lineage>
</organism>
<dbReference type="EMBL" id="CM056809">
    <property type="protein sequence ID" value="KAJ8649945.1"/>
    <property type="molecule type" value="Genomic_DNA"/>
</dbReference>